<dbReference type="InterPro" id="IPR056751">
    <property type="entry name" value="PAS_13"/>
</dbReference>
<evidence type="ECO:0000256" key="2">
    <source>
        <dbReference type="ARBA" id="ARBA00022723"/>
    </source>
</evidence>
<comment type="subcellular location">
    <subcellularLocation>
        <location evidence="1">Nucleus</location>
    </subcellularLocation>
</comment>
<sequence>MPDEMDENGAEVSDHMSENEDDSETLLKDEDEKMTDHTMGIGPGMEKKKYDPKDPLRPRRKKARRACFACQRAHLTCGRRAKEGQVSSRCPPEALRPVLGPNYNPSPTPVRTNGRHDSTHSDNNNTVPTTTAATATTANFLSQGNGAPYPVYPNTSQPQVSIPDTIAFNPQASPVSPSFQGGPQTTQGPMGNLIPGGAVDFNALFDPSNPALYNFDLEGLNFGSQYAGWEFGILNQMGLGAETPPRENSISQTPTTEASYAALFGNGNYDANMMGGDYAGVDPNSKIYAQGNLQHGLPHAFAIAAGPTSLASPSTDNTSSPQAMATMDGSPNAGGLGGLPAISAPSKAKPKPDKLTQSILGKRQRDSAAIYASVKEPYPYVAGFHNMISVLRNRLPLNKLLKIARALGEIRPSFIACTKDLTREDLVFMEKCFQRTLVEFDDFLQHSCAPTIVCRRSGEVAAVNKEFTALTGWPKEVLLGKEQNFNILSRPASDANTEDGDSVDRSGDTTPNNRNATLHQNGGPPHPVFLGELLDDDSVVEFYRDFAQLAFEDSRGKVQRCGRLMKYRTPDNVDAKEMPGEKVQKAGILSNRVTKIDSEHGISRIEKDGKVDCAYCWTIKRDVFDIPMMIIINFLPRYHPNQEPHQLAV</sequence>
<gene>
    <name evidence="10" type="ORF">PT974_03595</name>
</gene>
<feature type="region of interest" description="Disordered" evidence="8">
    <location>
        <begin position="88"/>
        <end position="129"/>
    </location>
</feature>
<dbReference type="Pfam" id="PF24990">
    <property type="entry name" value="PAS_13"/>
    <property type="match status" value="1"/>
</dbReference>
<feature type="compositionally biased region" description="Polar residues" evidence="8">
    <location>
        <begin position="508"/>
        <end position="520"/>
    </location>
</feature>
<protein>
    <submittedName>
        <fullName evidence="10">Transcription activator of gluconeogenesis</fullName>
    </submittedName>
</protein>
<comment type="caution">
    <text evidence="10">The sequence shown here is derived from an EMBL/GenBank/DDBJ whole genome shotgun (WGS) entry which is preliminary data.</text>
</comment>
<feature type="region of interest" description="Disordered" evidence="8">
    <location>
        <begin position="1"/>
        <end position="60"/>
    </location>
</feature>
<dbReference type="Proteomes" id="UP001338125">
    <property type="component" value="Unassembled WGS sequence"/>
</dbReference>
<keyword evidence="6" id="KW-0804">Transcription</keyword>
<evidence type="ECO:0000256" key="8">
    <source>
        <dbReference type="SAM" id="MobiDB-lite"/>
    </source>
</evidence>
<evidence type="ECO:0000313" key="11">
    <source>
        <dbReference type="Proteomes" id="UP001338125"/>
    </source>
</evidence>
<keyword evidence="4" id="KW-0805">Transcription regulation</keyword>
<evidence type="ECO:0000259" key="9">
    <source>
        <dbReference type="Pfam" id="PF24990"/>
    </source>
</evidence>
<keyword evidence="5" id="KW-0238">DNA-binding</keyword>
<feature type="compositionally biased region" description="Basic and acidic residues" evidence="8">
    <location>
        <begin position="25"/>
        <end position="36"/>
    </location>
</feature>
<feature type="compositionally biased region" description="Basic and acidic residues" evidence="8">
    <location>
        <begin position="45"/>
        <end position="57"/>
    </location>
</feature>
<dbReference type="PANTHER" id="PTHR47659:SF1">
    <property type="entry name" value="TRANSCRIPTION ACTIVATOR OF GLUCONEOGENESIS ERT1"/>
    <property type="match status" value="1"/>
</dbReference>
<evidence type="ECO:0000313" key="10">
    <source>
        <dbReference type="EMBL" id="KAK5995197.1"/>
    </source>
</evidence>
<name>A0ABR0SSS4_9HYPO</name>
<evidence type="ECO:0000256" key="6">
    <source>
        <dbReference type="ARBA" id="ARBA00023163"/>
    </source>
</evidence>
<feature type="domain" description="ERT1/acuK family PAS" evidence="9">
    <location>
        <begin position="449"/>
        <end position="636"/>
    </location>
</feature>
<keyword evidence="7" id="KW-0539">Nucleus</keyword>
<reference evidence="10 11" key="1">
    <citation type="submission" date="2024-01" db="EMBL/GenBank/DDBJ databases">
        <title>Complete genome of Cladobotryum mycophilum ATHUM6906.</title>
        <authorList>
            <person name="Christinaki A.C."/>
            <person name="Myridakis A.I."/>
            <person name="Kouvelis V.N."/>
        </authorList>
    </citation>
    <scope>NUCLEOTIDE SEQUENCE [LARGE SCALE GENOMIC DNA]</scope>
    <source>
        <strain evidence="10 11">ATHUM6906</strain>
    </source>
</reference>
<proteinExistence type="predicted"/>
<evidence type="ECO:0000256" key="4">
    <source>
        <dbReference type="ARBA" id="ARBA00023015"/>
    </source>
</evidence>
<evidence type="ECO:0000256" key="1">
    <source>
        <dbReference type="ARBA" id="ARBA00004123"/>
    </source>
</evidence>
<dbReference type="InterPro" id="IPR050335">
    <property type="entry name" value="ERT1_acuK_gluconeogen_tf"/>
</dbReference>
<feature type="region of interest" description="Disordered" evidence="8">
    <location>
        <begin position="489"/>
        <end position="523"/>
    </location>
</feature>
<organism evidence="10 11">
    <name type="scientific">Cladobotryum mycophilum</name>
    <dbReference type="NCBI Taxonomy" id="491253"/>
    <lineage>
        <taxon>Eukaryota</taxon>
        <taxon>Fungi</taxon>
        <taxon>Dikarya</taxon>
        <taxon>Ascomycota</taxon>
        <taxon>Pezizomycotina</taxon>
        <taxon>Sordariomycetes</taxon>
        <taxon>Hypocreomycetidae</taxon>
        <taxon>Hypocreales</taxon>
        <taxon>Hypocreaceae</taxon>
        <taxon>Cladobotryum</taxon>
    </lineage>
</organism>
<evidence type="ECO:0000256" key="7">
    <source>
        <dbReference type="ARBA" id="ARBA00023242"/>
    </source>
</evidence>
<accession>A0ABR0SSS4</accession>
<keyword evidence="2" id="KW-0479">Metal-binding</keyword>
<dbReference type="PANTHER" id="PTHR47659">
    <property type="entry name" value="ZN(II)2CYS6 TRANSCRIPTION FACTOR (EUROFUNG)-RELATED"/>
    <property type="match status" value="1"/>
</dbReference>
<keyword evidence="3" id="KW-0862">Zinc</keyword>
<evidence type="ECO:0000256" key="5">
    <source>
        <dbReference type="ARBA" id="ARBA00023125"/>
    </source>
</evidence>
<evidence type="ECO:0000256" key="3">
    <source>
        <dbReference type="ARBA" id="ARBA00022833"/>
    </source>
</evidence>
<dbReference type="EMBL" id="JAVFKD010000004">
    <property type="protein sequence ID" value="KAK5995197.1"/>
    <property type="molecule type" value="Genomic_DNA"/>
</dbReference>
<keyword evidence="11" id="KW-1185">Reference proteome</keyword>